<dbReference type="STRING" id="338963.Pcar_0799"/>
<protein>
    <submittedName>
        <fullName evidence="1">Uncharacterized protein</fullName>
    </submittedName>
</protein>
<evidence type="ECO:0000313" key="2">
    <source>
        <dbReference type="Proteomes" id="UP000002534"/>
    </source>
</evidence>
<proteinExistence type="predicted"/>
<evidence type="ECO:0000313" key="1">
    <source>
        <dbReference type="EMBL" id="ABA88056.1"/>
    </source>
</evidence>
<reference evidence="1 2" key="2">
    <citation type="journal article" date="2012" name="BMC Genomics">
        <title>The genome of Pelobacter carbinolicus reveals surprising metabolic capabilities and physiological features.</title>
        <authorList>
            <person name="Aklujkar M."/>
            <person name="Haveman S.A."/>
            <person name="Didonato R.Jr."/>
            <person name="Chertkov O."/>
            <person name="Han C.S."/>
            <person name="Land M.L."/>
            <person name="Brown P."/>
            <person name="Lovley D.R."/>
        </authorList>
    </citation>
    <scope>NUCLEOTIDE SEQUENCE [LARGE SCALE GENOMIC DNA]</scope>
    <source>
        <strain evidence="2">DSM 2380 / NBRC 103641 / GraBd1</strain>
    </source>
</reference>
<reference evidence="2" key="1">
    <citation type="submission" date="2005-10" db="EMBL/GenBank/DDBJ databases">
        <title>Complete sequence of Pelobacter carbinolicus DSM 2380.</title>
        <authorList>
            <person name="Copeland A."/>
            <person name="Lucas S."/>
            <person name="Lapidus A."/>
            <person name="Barry K."/>
            <person name="Detter J.C."/>
            <person name="Glavina T."/>
            <person name="Hammon N."/>
            <person name="Israni S."/>
            <person name="Pitluck S."/>
            <person name="Chertkov O."/>
            <person name="Schmutz J."/>
            <person name="Larimer F."/>
            <person name="Land M."/>
            <person name="Kyrpides N."/>
            <person name="Ivanova N."/>
            <person name="Richardson P."/>
        </authorList>
    </citation>
    <scope>NUCLEOTIDE SEQUENCE [LARGE SCALE GENOMIC DNA]</scope>
    <source>
        <strain evidence="2">DSM 2380 / NBRC 103641 / GraBd1</strain>
    </source>
</reference>
<dbReference type="Proteomes" id="UP000002534">
    <property type="component" value="Chromosome"/>
</dbReference>
<accession>Q3A6F1</accession>
<gene>
    <name evidence="1" type="ordered locus">Pcar_0799</name>
</gene>
<dbReference type="EMBL" id="CP000142">
    <property type="protein sequence ID" value="ABA88056.1"/>
    <property type="molecule type" value="Genomic_DNA"/>
</dbReference>
<name>Q3A6F1_SYNC1</name>
<organism evidence="1 2">
    <name type="scientific">Syntrophotalea carbinolica (strain DSM 2380 / NBRC 103641 / GraBd1)</name>
    <name type="common">Pelobacter carbinolicus</name>
    <dbReference type="NCBI Taxonomy" id="338963"/>
    <lineage>
        <taxon>Bacteria</taxon>
        <taxon>Pseudomonadati</taxon>
        <taxon>Thermodesulfobacteriota</taxon>
        <taxon>Desulfuromonadia</taxon>
        <taxon>Desulfuromonadales</taxon>
        <taxon>Syntrophotaleaceae</taxon>
        <taxon>Syntrophotalea</taxon>
    </lineage>
</organism>
<dbReference type="RefSeq" id="WP_011340509.1">
    <property type="nucleotide sequence ID" value="NC_007498.2"/>
</dbReference>
<dbReference type="KEGG" id="pca:Pcar_0799"/>
<sequence length="373" mass="43135">MAKRLSPEDRRKIHESPKTYREIAEEFGISVASVARWKNREDFRGRGTIPKYSGRVSEFEKAVFRECIWVTRYPYKKLVEFLAPLWKELPSSDRLERLSYFRDIQKKKGTVSSGKAGGHRGRYVLEVGGKLFKPDVPYSPRTLYRILKESLGDDLKDVFDRETPEVGTLALHAVGIQWFEAAQDEGSAPIPVNGEVLCLFERHTGMAYLKVYRDRISAGSLASSVGRFLRMCSIEIRVVKLVNFYSEKGWGGEKSTVLQDTESGISEIILGRFDKAPKINFDPQKTPHRPDRIVLPGIYPDQKTLEVEIFKKTNLYNSVKRKVGKGKRWQDFTPRQRLWRVYPPDRRSRQDRLEFNQRVSIPIRDDSSGDDER</sequence>
<dbReference type="AlphaFoldDB" id="Q3A6F1"/>
<dbReference type="HOGENOM" id="CLU_741563_0_0_7"/>
<keyword evidence="2" id="KW-1185">Reference proteome</keyword>